<protein>
    <recommendedName>
        <fullName evidence="4">Secreted protein</fullName>
    </recommendedName>
</protein>
<reference evidence="2 3" key="1">
    <citation type="submission" date="2015-01" db="EMBL/GenBank/DDBJ databases">
        <title>Evolution of Trichinella species and genotypes.</title>
        <authorList>
            <person name="Korhonen P.K."/>
            <person name="Edoardo P."/>
            <person name="Giuseppe L.R."/>
            <person name="Gasser R.B."/>
        </authorList>
    </citation>
    <scope>NUCLEOTIDE SEQUENCE [LARGE SCALE GENOMIC DNA]</scope>
    <source>
        <strain evidence="2">ISS417</strain>
    </source>
</reference>
<gene>
    <name evidence="2" type="ORF">T05_16217</name>
</gene>
<proteinExistence type="predicted"/>
<sequence length="122" mass="12582">MNVPSMPHVLVCLSSLMLLPVTNTTMCLDALCHSFTSSRALVVLNASKLPGPNVQAVLGRTGHPSTLLAWSFPGLASTPGRLAHTQVHGHFGPSRTTGAVARGLPFPGPLRRAAPSPVAGTA</sequence>
<name>A0A0V0TQB6_9BILA</name>
<keyword evidence="1" id="KW-0732">Signal</keyword>
<accession>A0A0V0TQB6</accession>
<dbReference type="AlphaFoldDB" id="A0A0V0TQB6"/>
<keyword evidence="3" id="KW-1185">Reference proteome</keyword>
<feature type="chain" id="PRO_5006869345" description="Secreted protein" evidence="1">
    <location>
        <begin position="25"/>
        <end position="122"/>
    </location>
</feature>
<evidence type="ECO:0000313" key="3">
    <source>
        <dbReference type="Proteomes" id="UP000055048"/>
    </source>
</evidence>
<dbReference type="Proteomes" id="UP000055048">
    <property type="component" value="Unassembled WGS sequence"/>
</dbReference>
<organism evidence="2 3">
    <name type="scientific">Trichinella murrelli</name>
    <dbReference type="NCBI Taxonomy" id="144512"/>
    <lineage>
        <taxon>Eukaryota</taxon>
        <taxon>Metazoa</taxon>
        <taxon>Ecdysozoa</taxon>
        <taxon>Nematoda</taxon>
        <taxon>Enoplea</taxon>
        <taxon>Dorylaimia</taxon>
        <taxon>Trichinellida</taxon>
        <taxon>Trichinellidae</taxon>
        <taxon>Trichinella</taxon>
    </lineage>
</organism>
<evidence type="ECO:0008006" key="4">
    <source>
        <dbReference type="Google" id="ProtNLM"/>
    </source>
</evidence>
<dbReference type="EMBL" id="JYDJ01000178">
    <property type="protein sequence ID" value="KRX41220.1"/>
    <property type="molecule type" value="Genomic_DNA"/>
</dbReference>
<feature type="signal peptide" evidence="1">
    <location>
        <begin position="1"/>
        <end position="24"/>
    </location>
</feature>
<comment type="caution">
    <text evidence="2">The sequence shown here is derived from an EMBL/GenBank/DDBJ whole genome shotgun (WGS) entry which is preliminary data.</text>
</comment>
<evidence type="ECO:0000256" key="1">
    <source>
        <dbReference type="SAM" id="SignalP"/>
    </source>
</evidence>
<evidence type="ECO:0000313" key="2">
    <source>
        <dbReference type="EMBL" id="KRX41220.1"/>
    </source>
</evidence>